<dbReference type="HOGENOM" id="CLU_1520484_0_0_1"/>
<name>A0A061GQP4_THECC</name>
<gene>
    <name evidence="1" type="ORF">TCM_038413</name>
</gene>
<dbReference type="Proteomes" id="UP000026915">
    <property type="component" value="Chromosome 9"/>
</dbReference>
<organism evidence="1 2">
    <name type="scientific">Theobroma cacao</name>
    <name type="common">Cacao</name>
    <name type="synonym">Cocoa</name>
    <dbReference type="NCBI Taxonomy" id="3641"/>
    <lineage>
        <taxon>Eukaryota</taxon>
        <taxon>Viridiplantae</taxon>
        <taxon>Streptophyta</taxon>
        <taxon>Embryophyta</taxon>
        <taxon>Tracheophyta</taxon>
        <taxon>Spermatophyta</taxon>
        <taxon>Magnoliopsida</taxon>
        <taxon>eudicotyledons</taxon>
        <taxon>Gunneridae</taxon>
        <taxon>Pentapetalae</taxon>
        <taxon>rosids</taxon>
        <taxon>malvids</taxon>
        <taxon>Malvales</taxon>
        <taxon>Malvaceae</taxon>
        <taxon>Byttnerioideae</taxon>
        <taxon>Theobroma</taxon>
    </lineage>
</organism>
<dbReference type="EMBL" id="CM001887">
    <property type="protein sequence ID" value="EOY31487.1"/>
    <property type="molecule type" value="Genomic_DNA"/>
</dbReference>
<dbReference type="InParanoid" id="A0A061GQP4"/>
<accession>A0A061GQP4</accession>
<proteinExistence type="predicted"/>
<evidence type="ECO:0000313" key="1">
    <source>
        <dbReference type="EMBL" id="EOY31487.1"/>
    </source>
</evidence>
<dbReference type="InterPro" id="IPR032675">
    <property type="entry name" value="LRR_dom_sf"/>
</dbReference>
<keyword evidence="2" id="KW-1185">Reference proteome</keyword>
<sequence>MYPDRVVWKTMKLLRQLHDGSLLKQWQWKGDKDIAVMWGFLFPPKHGTTPQIIHWVKPFTGEYKLNVDGSSRNRQSATSGALLRDHIGKKSSDCCWRERVKCDATIEPVTELNLSKELVLEESSKGYIENLLHNQYWYLNASLFLPFEELKSFRLKTNGIVGCLDNEGHLIHPFIAA</sequence>
<dbReference type="Gramene" id="EOY31487">
    <property type="protein sequence ID" value="EOY31487"/>
    <property type="gene ID" value="TCM_038413"/>
</dbReference>
<dbReference type="Gene3D" id="3.80.10.10">
    <property type="entry name" value="Ribonuclease Inhibitor"/>
    <property type="match status" value="1"/>
</dbReference>
<protein>
    <submittedName>
        <fullName evidence="1">Uncharacterized protein</fullName>
    </submittedName>
</protein>
<dbReference type="AlphaFoldDB" id="A0A061GQP4"/>
<reference evidence="1 2" key="1">
    <citation type="journal article" date="2013" name="Genome Biol.">
        <title>The genome sequence of the most widely cultivated cacao type and its use to identify candidate genes regulating pod color.</title>
        <authorList>
            <person name="Motamayor J.C."/>
            <person name="Mockaitis K."/>
            <person name="Schmutz J."/>
            <person name="Haiminen N."/>
            <person name="Iii D.L."/>
            <person name="Cornejo O."/>
            <person name="Findley S.D."/>
            <person name="Zheng P."/>
            <person name="Utro F."/>
            <person name="Royaert S."/>
            <person name="Saski C."/>
            <person name="Jenkins J."/>
            <person name="Podicheti R."/>
            <person name="Zhao M."/>
            <person name="Scheffler B.E."/>
            <person name="Stack J.C."/>
            <person name="Feltus F.A."/>
            <person name="Mustiga G.M."/>
            <person name="Amores F."/>
            <person name="Phillips W."/>
            <person name="Marelli J.P."/>
            <person name="May G.D."/>
            <person name="Shapiro H."/>
            <person name="Ma J."/>
            <person name="Bustamante C.D."/>
            <person name="Schnell R.J."/>
            <person name="Main D."/>
            <person name="Gilbert D."/>
            <person name="Parida L."/>
            <person name="Kuhn D.N."/>
        </authorList>
    </citation>
    <scope>NUCLEOTIDE SEQUENCE [LARGE SCALE GENOMIC DNA]</scope>
    <source>
        <strain evidence="2">cv. Matina 1-6</strain>
    </source>
</reference>
<evidence type="ECO:0000313" key="2">
    <source>
        <dbReference type="Proteomes" id="UP000026915"/>
    </source>
</evidence>